<evidence type="ECO:0000256" key="1">
    <source>
        <dbReference type="PROSITE-ProRule" id="PRU00169"/>
    </source>
</evidence>
<evidence type="ECO:0000313" key="3">
    <source>
        <dbReference type="EMBL" id="KAB0676292.1"/>
    </source>
</evidence>
<dbReference type="Pfam" id="PF00072">
    <property type="entry name" value="Response_reg"/>
    <property type="match status" value="1"/>
</dbReference>
<gene>
    <name evidence="3" type="ORF">F6X38_21540</name>
</gene>
<sequence length="144" mass="15325">MLRKSGATRGATDDGMTDASDFADLAGKRVLVVEDEYFLATEMAAAVRKAGGTALGPVPDVEAAMAIVEAERVDAAVLDVRLGDETSFPVAQALKAKGVQVVFVTGYDDWYLPADLDDVPVYRKPADPDEVVRVLLDPKRDGQG</sequence>
<dbReference type="EMBL" id="VZDO01000024">
    <property type="protein sequence ID" value="KAB0676292.1"/>
    <property type="molecule type" value="Genomic_DNA"/>
</dbReference>
<evidence type="ECO:0000259" key="2">
    <source>
        <dbReference type="PROSITE" id="PS50110"/>
    </source>
</evidence>
<dbReference type="Proteomes" id="UP000432089">
    <property type="component" value="Unassembled WGS sequence"/>
</dbReference>
<keyword evidence="1" id="KW-0597">Phosphoprotein</keyword>
<keyword evidence="4" id="KW-1185">Reference proteome</keyword>
<feature type="modified residue" description="4-aspartylphosphate" evidence="1">
    <location>
        <position position="79"/>
    </location>
</feature>
<evidence type="ECO:0000313" key="4">
    <source>
        <dbReference type="Proteomes" id="UP000432089"/>
    </source>
</evidence>
<dbReference type="GO" id="GO:0000160">
    <property type="term" value="P:phosphorelay signal transduction system"/>
    <property type="evidence" value="ECO:0007669"/>
    <property type="project" value="InterPro"/>
</dbReference>
<dbReference type="PROSITE" id="PS50110">
    <property type="entry name" value="RESPONSE_REGULATORY"/>
    <property type="match status" value="1"/>
</dbReference>
<dbReference type="SUPFAM" id="SSF52172">
    <property type="entry name" value="CheY-like"/>
    <property type="match status" value="1"/>
</dbReference>
<proteinExistence type="predicted"/>
<dbReference type="InterPro" id="IPR001789">
    <property type="entry name" value="Sig_transdc_resp-reg_receiver"/>
</dbReference>
<reference evidence="3 4" key="1">
    <citation type="submission" date="2019-09" db="EMBL/GenBank/DDBJ databases">
        <title>YIM 132180 draft genome.</title>
        <authorList>
            <person name="Zhang K."/>
        </authorList>
    </citation>
    <scope>NUCLEOTIDE SEQUENCE [LARGE SCALE GENOMIC DNA]</scope>
    <source>
        <strain evidence="3 4">YIM 132180</strain>
    </source>
</reference>
<organism evidence="3 4">
    <name type="scientific">Plantimonas leprariae</name>
    <dbReference type="NCBI Taxonomy" id="2615207"/>
    <lineage>
        <taxon>Bacteria</taxon>
        <taxon>Pseudomonadati</taxon>
        <taxon>Pseudomonadota</taxon>
        <taxon>Alphaproteobacteria</taxon>
        <taxon>Hyphomicrobiales</taxon>
        <taxon>Aurantimonadaceae</taxon>
        <taxon>Plantimonas</taxon>
    </lineage>
</organism>
<accession>A0A7V7TUT2</accession>
<dbReference type="InterPro" id="IPR011006">
    <property type="entry name" value="CheY-like_superfamily"/>
</dbReference>
<protein>
    <submittedName>
        <fullName evidence="3">Response regulator</fullName>
    </submittedName>
</protein>
<dbReference type="Gene3D" id="3.40.50.2300">
    <property type="match status" value="1"/>
</dbReference>
<feature type="domain" description="Response regulatory" evidence="2">
    <location>
        <begin position="29"/>
        <end position="139"/>
    </location>
</feature>
<comment type="caution">
    <text evidence="3">The sequence shown here is derived from an EMBL/GenBank/DDBJ whole genome shotgun (WGS) entry which is preliminary data.</text>
</comment>
<name>A0A7V7TUT2_9HYPH</name>
<dbReference type="SMART" id="SM00448">
    <property type="entry name" value="REC"/>
    <property type="match status" value="1"/>
</dbReference>
<dbReference type="AlphaFoldDB" id="A0A7V7TUT2"/>